<dbReference type="AlphaFoldDB" id="A0A118JYD4"/>
<proteinExistence type="predicted"/>
<evidence type="ECO:0000313" key="2">
    <source>
        <dbReference type="Proteomes" id="UP000243975"/>
    </source>
</evidence>
<evidence type="ECO:0000313" key="1">
    <source>
        <dbReference type="EMBL" id="KVH98437.1"/>
    </source>
</evidence>
<protein>
    <submittedName>
        <fullName evidence="1">Uncharacterized protein</fullName>
    </submittedName>
</protein>
<dbReference type="EMBL" id="LEKV01003798">
    <property type="protein sequence ID" value="KVH98437.1"/>
    <property type="molecule type" value="Genomic_DNA"/>
</dbReference>
<gene>
    <name evidence="1" type="ORF">Ccrd_023358</name>
</gene>
<sequence>MMEVLGDGVRWIGSWRISVWVVGHLNEYFNWTLNKDWFLIVFLFTVSRWRVVSLLMRRSDARDEVQGEVVLYDLQTTSIVTVMICRETYRFSEKDLGAVHRKEFHVIKGMARMASADIMCVGLKVVREKFSGIISSRGKGLVYFLWGHSSYLCCTCDQCEIRELQTDKTQRLELI</sequence>
<accession>A0A118JYD4</accession>
<reference evidence="1 2" key="1">
    <citation type="journal article" date="2016" name="Sci. Rep.">
        <title>The genome sequence of the outbreeding globe artichoke constructed de novo incorporating a phase-aware low-pass sequencing strategy of F1 progeny.</title>
        <authorList>
            <person name="Scaglione D."/>
            <person name="Reyes-Chin-Wo S."/>
            <person name="Acquadro A."/>
            <person name="Froenicke L."/>
            <person name="Portis E."/>
            <person name="Beitel C."/>
            <person name="Tirone M."/>
            <person name="Mauro R."/>
            <person name="Lo Monaco A."/>
            <person name="Mauromicale G."/>
            <person name="Faccioli P."/>
            <person name="Cattivelli L."/>
            <person name="Rieseberg L."/>
            <person name="Michelmore R."/>
            <person name="Lanteri S."/>
        </authorList>
    </citation>
    <scope>NUCLEOTIDE SEQUENCE [LARGE SCALE GENOMIC DNA]</scope>
    <source>
        <strain evidence="1">2C</strain>
    </source>
</reference>
<dbReference type="Proteomes" id="UP000243975">
    <property type="component" value="Unassembled WGS sequence"/>
</dbReference>
<name>A0A118JYD4_CYNCS</name>
<keyword evidence="2" id="KW-1185">Reference proteome</keyword>
<dbReference type="Gramene" id="KVH98437">
    <property type="protein sequence ID" value="KVH98437"/>
    <property type="gene ID" value="Ccrd_023358"/>
</dbReference>
<feature type="non-terminal residue" evidence="1">
    <location>
        <position position="1"/>
    </location>
</feature>
<organism evidence="1 2">
    <name type="scientific">Cynara cardunculus var. scolymus</name>
    <name type="common">Globe artichoke</name>
    <name type="synonym">Cynara scolymus</name>
    <dbReference type="NCBI Taxonomy" id="59895"/>
    <lineage>
        <taxon>Eukaryota</taxon>
        <taxon>Viridiplantae</taxon>
        <taxon>Streptophyta</taxon>
        <taxon>Embryophyta</taxon>
        <taxon>Tracheophyta</taxon>
        <taxon>Spermatophyta</taxon>
        <taxon>Magnoliopsida</taxon>
        <taxon>eudicotyledons</taxon>
        <taxon>Gunneridae</taxon>
        <taxon>Pentapetalae</taxon>
        <taxon>asterids</taxon>
        <taxon>campanulids</taxon>
        <taxon>Asterales</taxon>
        <taxon>Asteraceae</taxon>
        <taxon>Carduoideae</taxon>
        <taxon>Cardueae</taxon>
        <taxon>Carduinae</taxon>
        <taxon>Cynara</taxon>
    </lineage>
</organism>
<comment type="caution">
    <text evidence="1">The sequence shown here is derived from an EMBL/GenBank/DDBJ whole genome shotgun (WGS) entry which is preliminary data.</text>
</comment>